<reference evidence="13" key="1">
    <citation type="journal article" date="2017" name="Nat. Commun.">
        <title>The North American bullfrog draft genome provides insight into hormonal regulation of long noncoding RNA.</title>
        <authorList>
            <person name="Hammond S.A."/>
            <person name="Warren R.L."/>
            <person name="Vandervalk B.P."/>
            <person name="Kucuk E."/>
            <person name="Khan H."/>
            <person name="Gibb E.A."/>
            <person name="Pandoh P."/>
            <person name="Kirk H."/>
            <person name="Zhao Y."/>
            <person name="Jones M."/>
            <person name="Mungall A.J."/>
            <person name="Coope R."/>
            <person name="Pleasance S."/>
            <person name="Moore R.A."/>
            <person name="Holt R.A."/>
            <person name="Round J.M."/>
            <person name="Ohora S."/>
            <person name="Walle B.V."/>
            <person name="Veldhoen N."/>
            <person name="Helbing C.C."/>
            <person name="Birol I."/>
        </authorList>
    </citation>
    <scope>NUCLEOTIDE SEQUENCE [LARGE SCALE GENOMIC DNA]</scope>
</reference>
<evidence type="ECO:0000256" key="2">
    <source>
        <dbReference type="ARBA" id="ARBA00004496"/>
    </source>
</evidence>
<dbReference type="InterPro" id="IPR013800">
    <property type="entry name" value="STAT_TF_alpha"/>
</dbReference>
<keyword evidence="5" id="KW-0727">SH2 domain</keyword>
<keyword evidence="6" id="KW-0805">Transcription regulation</keyword>
<evidence type="ECO:0000256" key="6">
    <source>
        <dbReference type="ARBA" id="ARBA00023015"/>
    </source>
</evidence>
<evidence type="ECO:0000256" key="8">
    <source>
        <dbReference type="ARBA" id="ARBA00023163"/>
    </source>
</evidence>
<dbReference type="Gene3D" id="2.60.40.630">
    <property type="entry name" value="STAT transcription factor, DNA-binding domain"/>
    <property type="match status" value="2"/>
</dbReference>
<dbReference type="InterPro" id="IPR012345">
    <property type="entry name" value="STAT_TF_DNA-bd_N"/>
</dbReference>
<dbReference type="InterPro" id="IPR013801">
    <property type="entry name" value="STAT_TF_DNA-bd"/>
</dbReference>
<dbReference type="Pfam" id="PF01017">
    <property type="entry name" value="STAT_alpha"/>
    <property type="match status" value="1"/>
</dbReference>
<dbReference type="GO" id="GO:0003700">
    <property type="term" value="F:DNA-binding transcription factor activity"/>
    <property type="evidence" value="ECO:0007669"/>
    <property type="project" value="InterPro"/>
</dbReference>
<dbReference type="GO" id="GO:0005634">
    <property type="term" value="C:nucleus"/>
    <property type="evidence" value="ECO:0007669"/>
    <property type="project" value="UniProtKB-SubCell"/>
</dbReference>
<dbReference type="InterPro" id="IPR008967">
    <property type="entry name" value="p53-like_TF_DNA-bd_sf"/>
</dbReference>
<accession>A0A2G9RKD8</accession>
<keyword evidence="7" id="KW-0238">DNA-binding</keyword>
<dbReference type="Gene3D" id="1.20.1050.20">
    <property type="entry name" value="STAT transcription factor, all-alpha domain"/>
    <property type="match status" value="1"/>
</dbReference>
<protein>
    <submittedName>
        <fullName evidence="12">Uncharacterized protein</fullName>
    </submittedName>
</protein>
<evidence type="ECO:0000256" key="3">
    <source>
        <dbReference type="ARBA" id="ARBA00022490"/>
    </source>
</evidence>
<gene>
    <name evidence="12" type="ORF">AB205_0100100</name>
</gene>
<keyword evidence="9" id="KW-0539">Nucleus</keyword>
<organism evidence="12 13">
    <name type="scientific">Aquarana catesbeiana</name>
    <name type="common">American bullfrog</name>
    <name type="synonym">Rana catesbeiana</name>
    <dbReference type="NCBI Taxonomy" id="8400"/>
    <lineage>
        <taxon>Eukaryota</taxon>
        <taxon>Metazoa</taxon>
        <taxon>Chordata</taxon>
        <taxon>Craniata</taxon>
        <taxon>Vertebrata</taxon>
        <taxon>Euteleostomi</taxon>
        <taxon>Amphibia</taxon>
        <taxon>Batrachia</taxon>
        <taxon>Anura</taxon>
        <taxon>Neobatrachia</taxon>
        <taxon>Ranoidea</taxon>
        <taxon>Ranidae</taxon>
        <taxon>Aquarana</taxon>
    </lineage>
</organism>
<evidence type="ECO:0000313" key="13">
    <source>
        <dbReference type="Proteomes" id="UP000228934"/>
    </source>
</evidence>
<evidence type="ECO:0000259" key="11">
    <source>
        <dbReference type="Pfam" id="PF02864"/>
    </source>
</evidence>
<feature type="domain" description="STAT transcription factor all-alpha" evidence="10">
    <location>
        <begin position="1"/>
        <end position="47"/>
    </location>
</feature>
<dbReference type="Proteomes" id="UP000228934">
    <property type="component" value="Unassembled WGS sequence"/>
</dbReference>
<evidence type="ECO:0000256" key="9">
    <source>
        <dbReference type="ARBA" id="ARBA00023242"/>
    </source>
</evidence>
<name>A0A2G9RKD8_AQUCT</name>
<evidence type="ECO:0000256" key="5">
    <source>
        <dbReference type="ARBA" id="ARBA00022999"/>
    </source>
</evidence>
<evidence type="ECO:0000256" key="4">
    <source>
        <dbReference type="ARBA" id="ARBA00022553"/>
    </source>
</evidence>
<keyword evidence="8" id="KW-0804">Transcription</keyword>
<keyword evidence="4" id="KW-0597">Phosphoprotein</keyword>
<dbReference type="SUPFAM" id="SSF49417">
    <property type="entry name" value="p53-like transcription factors"/>
    <property type="match status" value="1"/>
</dbReference>
<sequence>ITSLAESQLQTRQQIKKLEELQQKVSYKGDPIIQHRPMLEERIVELFRNLMKSAFVVERQPCMPMHPDRPLVIKTGVQFTTKVRSRKFNILGTNTKVMNMEESNNGSLSAEFKHLASLIVTEELHLITFETEVYHQGLKIDLEVSNSATKV</sequence>
<feature type="non-terminal residue" evidence="12">
    <location>
        <position position="151"/>
    </location>
</feature>
<comment type="subcellular location">
    <subcellularLocation>
        <location evidence="2">Cytoplasm</location>
    </subcellularLocation>
    <subcellularLocation>
        <location evidence="1">Nucleus</location>
    </subcellularLocation>
</comment>
<proteinExistence type="predicted"/>
<dbReference type="GO" id="GO:0003677">
    <property type="term" value="F:DNA binding"/>
    <property type="evidence" value="ECO:0007669"/>
    <property type="project" value="UniProtKB-KW"/>
</dbReference>
<evidence type="ECO:0000313" key="12">
    <source>
        <dbReference type="EMBL" id="PIO28369.1"/>
    </source>
</evidence>
<dbReference type="InterPro" id="IPR001217">
    <property type="entry name" value="STAT"/>
</dbReference>
<dbReference type="GO" id="GO:0005737">
    <property type="term" value="C:cytoplasm"/>
    <property type="evidence" value="ECO:0007669"/>
    <property type="project" value="UniProtKB-SubCell"/>
</dbReference>
<dbReference type="AlphaFoldDB" id="A0A2G9RKD8"/>
<evidence type="ECO:0000259" key="10">
    <source>
        <dbReference type="Pfam" id="PF01017"/>
    </source>
</evidence>
<dbReference type="GO" id="GO:0007165">
    <property type="term" value="P:signal transduction"/>
    <property type="evidence" value="ECO:0007669"/>
    <property type="project" value="InterPro"/>
</dbReference>
<dbReference type="InterPro" id="IPR015988">
    <property type="entry name" value="STAT_TF_CC"/>
</dbReference>
<evidence type="ECO:0000256" key="1">
    <source>
        <dbReference type="ARBA" id="ARBA00004123"/>
    </source>
</evidence>
<dbReference type="EMBL" id="KV943629">
    <property type="protein sequence ID" value="PIO28369.1"/>
    <property type="molecule type" value="Genomic_DNA"/>
</dbReference>
<dbReference type="OrthoDB" id="19300at2759"/>
<dbReference type="SUPFAM" id="SSF47655">
    <property type="entry name" value="STAT"/>
    <property type="match status" value="1"/>
</dbReference>
<feature type="non-terminal residue" evidence="12">
    <location>
        <position position="1"/>
    </location>
</feature>
<feature type="domain" description="STAT transcription factor DNA-binding" evidence="11">
    <location>
        <begin position="86"/>
        <end position="144"/>
    </location>
</feature>
<dbReference type="PANTHER" id="PTHR11801">
    <property type="entry name" value="SIGNAL TRANSDUCER AND ACTIVATOR OF TRANSCRIPTION"/>
    <property type="match status" value="1"/>
</dbReference>
<evidence type="ECO:0000256" key="7">
    <source>
        <dbReference type="ARBA" id="ARBA00023125"/>
    </source>
</evidence>
<dbReference type="Pfam" id="PF02864">
    <property type="entry name" value="STAT_bind"/>
    <property type="match status" value="1"/>
</dbReference>
<keyword evidence="13" id="KW-1185">Reference proteome</keyword>
<keyword evidence="3" id="KW-0963">Cytoplasm</keyword>